<dbReference type="CDD" id="cd00090">
    <property type="entry name" value="HTH_ARSR"/>
    <property type="match status" value="1"/>
</dbReference>
<dbReference type="Proteomes" id="UP000198221">
    <property type="component" value="Chromosome I"/>
</dbReference>
<accession>A0A1C5K3J3</accession>
<dbReference type="InterPro" id="IPR036388">
    <property type="entry name" value="WH-like_DNA-bd_sf"/>
</dbReference>
<protein>
    <recommendedName>
        <fullName evidence="1">DUF5937 domain-containing protein</fullName>
    </recommendedName>
</protein>
<dbReference type="RefSeq" id="WP_089015455.1">
    <property type="nucleotide sequence ID" value="NZ_LT607754.1"/>
</dbReference>
<evidence type="ECO:0000313" key="2">
    <source>
        <dbReference type="EMBL" id="SCG77374.1"/>
    </source>
</evidence>
<proteinExistence type="predicted"/>
<evidence type="ECO:0000259" key="1">
    <source>
        <dbReference type="Pfam" id="PF19361"/>
    </source>
</evidence>
<feature type="domain" description="DUF5937" evidence="1">
    <location>
        <begin position="112"/>
        <end position="238"/>
    </location>
</feature>
<keyword evidence="3" id="KW-1185">Reference proteome</keyword>
<reference evidence="3" key="1">
    <citation type="submission" date="2016-06" db="EMBL/GenBank/DDBJ databases">
        <authorList>
            <person name="Varghese N."/>
            <person name="Submissions Spin"/>
        </authorList>
    </citation>
    <scope>NUCLEOTIDE SEQUENCE [LARGE SCALE GENOMIC DNA]</scope>
    <source>
        <strain evidence="3">DSM 43819</strain>
    </source>
</reference>
<dbReference type="AlphaFoldDB" id="A0A1C5K3J3"/>
<dbReference type="InterPro" id="IPR036390">
    <property type="entry name" value="WH_DNA-bd_sf"/>
</dbReference>
<dbReference type="EMBL" id="LT607754">
    <property type="protein sequence ID" value="SCG77374.1"/>
    <property type="molecule type" value="Genomic_DNA"/>
</dbReference>
<organism evidence="2 3">
    <name type="scientific">Micromonospora inositola</name>
    <dbReference type="NCBI Taxonomy" id="47865"/>
    <lineage>
        <taxon>Bacteria</taxon>
        <taxon>Bacillati</taxon>
        <taxon>Actinomycetota</taxon>
        <taxon>Actinomycetes</taxon>
        <taxon>Micromonosporales</taxon>
        <taxon>Micromonosporaceae</taxon>
        <taxon>Micromonospora</taxon>
    </lineage>
</organism>
<sequence>MAATLRFSTADLLRCRFAISPAFETLSAIRLTLPAESPGQHRRWLDTVAGQVAGIDLRPITLLQPRRGYTPDFLAPPPAGPLATFEDDLARIADTPPSQVAAEIARSLHDTPGAADSEIGRYLLGDPVEVLATLTGLIRTAWQQLVEPSWPRVRALLDADVGFQTRRLAEGGLDRLFAELHPTLRWHDNTLIREYGDDDHRDLAGAGLVLMPSAFKWDQVVVVMDEPWQPTVIYPVRGSGTLWQQLSGTPDAALGRLIGRTRAALLIGLTEPATTTTLVHRHALAPATVSEHLTVLRDAGFIIGERHRHEIRYRRSALGTAAVDRRS</sequence>
<gene>
    <name evidence="2" type="ORF">GA0070613_6239</name>
</gene>
<name>A0A1C5K3J3_9ACTN</name>
<dbReference type="Gene3D" id="1.10.10.10">
    <property type="entry name" value="Winged helix-like DNA-binding domain superfamily/Winged helix DNA-binding domain"/>
    <property type="match status" value="1"/>
</dbReference>
<dbReference type="OrthoDB" id="3542816at2"/>
<evidence type="ECO:0000313" key="3">
    <source>
        <dbReference type="Proteomes" id="UP000198221"/>
    </source>
</evidence>
<dbReference type="InterPro" id="IPR011991">
    <property type="entry name" value="ArsR-like_HTH"/>
</dbReference>
<dbReference type="Pfam" id="PF19361">
    <property type="entry name" value="DUF5937"/>
    <property type="match status" value="1"/>
</dbReference>
<dbReference type="SUPFAM" id="SSF46785">
    <property type="entry name" value="Winged helix' DNA-binding domain"/>
    <property type="match status" value="1"/>
</dbReference>
<dbReference type="InterPro" id="IPR045981">
    <property type="entry name" value="DUF5937"/>
</dbReference>